<evidence type="ECO:0000256" key="3">
    <source>
        <dbReference type="ARBA" id="ARBA00022884"/>
    </source>
</evidence>
<dbReference type="InterPro" id="IPR020784">
    <property type="entry name" value="Ribosomal_uL11_N"/>
</dbReference>
<keyword evidence="2 6" id="KW-0699">rRNA-binding</keyword>
<dbReference type="Proteomes" id="UP000232133">
    <property type="component" value="Chromosome"/>
</dbReference>
<protein>
    <recommendedName>
        <fullName evidence="6">Large ribosomal subunit protein uL11</fullName>
    </recommendedName>
</protein>
<evidence type="ECO:0000256" key="5">
    <source>
        <dbReference type="ARBA" id="ARBA00023274"/>
    </source>
</evidence>
<comment type="similarity">
    <text evidence="1 6 7">Belongs to the universal ribosomal protein uL11 family.</text>
</comment>
<keyword evidence="3 6" id="KW-0694">RNA-binding</keyword>
<dbReference type="GeneID" id="301001120"/>
<dbReference type="Pfam" id="PF03946">
    <property type="entry name" value="Ribosomal_L11_N"/>
    <property type="match status" value="1"/>
</dbReference>
<comment type="subunit">
    <text evidence="6">Part of the ribosomal stalk of the 50S ribosomal subunit. Interacts with L10 and the large rRNA to form the base of the stalk. L10 forms an elongated spine to which L12 dimers bind in a sequential fashion forming a multimeric L10(L12)X complex.</text>
</comment>
<dbReference type="GO" id="GO:0015934">
    <property type="term" value="C:large ribosomal subunit"/>
    <property type="evidence" value="ECO:0007669"/>
    <property type="project" value="TreeGrafter"/>
</dbReference>
<dbReference type="GO" id="GO:0070180">
    <property type="term" value="F:large ribosomal subunit rRNA binding"/>
    <property type="evidence" value="ECO:0007669"/>
    <property type="project" value="UniProtKB-UniRule"/>
</dbReference>
<dbReference type="HAMAP" id="MF_00736">
    <property type="entry name" value="Ribosomal_uL11"/>
    <property type="match status" value="1"/>
</dbReference>
<organism evidence="11 12">
    <name type="scientific">Methanobrevibacter smithii</name>
    <dbReference type="NCBI Taxonomy" id="2173"/>
    <lineage>
        <taxon>Archaea</taxon>
        <taxon>Methanobacteriati</taxon>
        <taxon>Methanobacteriota</taxon>
        <taxon>Methanomada group</taxon>
        <taxon>Methanobacteria</taxon>
        <taxon>Methanobacteriales</taxon>
        <taxon>Methanobacteriaceae</taxon>
        <taxon>Methanobrevibacter</taxon>
    </lineage>
</organism>
<dbReference type="Gene3D" id="1.10.10.250">
    <property type="entry name" value="Ribosomal protein L11, C-terminal domain"/>
    <property type="match status" value="1"/>
</dbReference>
<comment type="function">
    <text evidence="6">Forms part of the ribosomal stalk which helps the ribosome interact with GTP-bound translation factors.</text>
</comment>
<keyword evidence="5 6" id="KW-0687">Ribonucleoprotein</keyword>
<evidence type="ECO:0000256" key="7">
    <source>
        <dbReference type="RuleBase" id="RU003978"/>
    </source>
</evidence>
<dbReference type="PANTHER" id="PTHR11661:SF1">
    <property type="entry name" value="LARGE RIBOSOMAL SUBUNIT PROTEIN UL11M"/>
    <property type="match status" value="1"/>
</dbReference>
<dbReference type="GO" id="GO:0006412">
    <property type="term" value="P:translation"/>
    <property type="evidence" value="ECO:0007669"/>
    <property type="project" value="UniProtKB-UniRule"/>
</dbReference>
<evidence type="ECO:0000259" key="9">
    <source>
        <dbReference type="Pfam" id="PF00298"/>
    </source>
</evidence>
<dbReference type="InterPro" id="IPR036796">
    <property type="entry name" value="Ribosomal_uL11_N_sf"/>
</dbReference>
<sequence>MAKDTVEILIEGGSATPGPPLGPALGPFGINMMQVVEEINNKSADFAGMKVPVKVSIDRDTKEFEIEIGTPPTTSLIMEELGIEKASHEPGADIVADLPIDKALKIARMKFDSLLANDYKAGVKEVMGTCVSMGLSVDGKDPREAQKDVDAGKYDDVLVE</sequence>
<dbReference type="SUPFAM" id="SSF54747">
    <property type="entry name" value="Ribosomal L11/L12e N-terminal domain"/>
    <property type="match status" value="1"/>
</dbReference>
<dbReference type="OMA" id="CKQFNAK"/>
<accession>A0A2H4U4N0</accession>
<dbReference type="PANTHER" id="PTHR11661">
    <property type="entry name" value="60S RIBOSOMAL PROTEIN L12"/>
    <property type="match status" value="1"/>
</dbReference>
<dbReference type="SUPFAM" id="SSF46906">
    <property type="entry name" value="Ribosomal protein L11, C-terminal domain"/>
    <property type="match status" value="1"/>
</dbReference>
<evidence type="ECO:0000256" key="1">
    <source>
        <dbReference type="ARBA" id="ARBA00010537"/>
    </source>
</evidence>
<dbReference type="EMBL" id="CP017803">
    <property type="protein sequence ID" value="ATZ59078.1"/>
    <property type="molecule type" value="Genomic_DNA"/>
</dbReference>
<dbReference type="FunFam" id="3.30.1550.10:FF:000007">
    <property type="entry name" value="50S ribosomal protein L11"/>
    <property type="match status" value="1"/>
</dbReference>
<feature type="domain" description="Large ribosomal subunit protein uL11 C-terminal" evidence="9">
    <location>
        <begin position="70"/>
        <end position="137"/>
    </location>
</feature>
<dbReference type="OrthoDB" id="8842at2157"/>
<dbReference type="NCBIfam" id="NF002232">
    <property type="entry name" value="PRK01143.1"/>
    <property type="match status" value="1"/>
</dbReference>
<evidence type="ECO:0000256" key="2">
    <source>
        <dbReference type="ARBA" id="ARBA00022730"/>
    </source>
</evidence>
<name>A0A2H4U4N0_METSM</name>
<dbReference type="Gene3D" id="3.30.1550.10">
    <property type="entry name" value="Ribosomal protein L11/L12, N-terminal domain"/>
    <property type="match status" value="1"/>
</dbReference>
<dbReference type="SMR" id="A0A2H4U4N0"/>
<dbReference type="PROSITE" id="PS00359">
    <property type="entry name" value="RIBOSOMAL_L11"/>
    <property type="match status" value="1"/>
</dbReference>
<dbReference type="AlphaFoldDB" id="A0A2H4U4N0"/>
<dbReference type="InterPro" id="IPR036769">
    <property type="entry name" value="Ribosomal_uL11_C_sf"/>
</dbReference>
<dbReference type="CDD" id="cd00349">
    <property type="entry name" value="Ribosomal_L11"/>
    <property type="match status" value="1"/>
</dbReference>
<evidence type="ECO:0000256" key="4">
    <source>
        <dbReference type="ARBA" id="ARBA00022980"/>
    </source>
</evidence>
<feature type="region of interest" description="Disordered" evidence="8">
    <location>
        <begin position="137"/>
        <end position="160"/>
    </location>
</feature>
<dbReference type="InterPro" id="IPR000911">
    <property type="entry name" value="Ribosomal_uL11"/>
</dbReference>
<keyword evidence="4 6" id="KW-0689">Ribosomal protein</keyword>
<evidence type="ECO:0000259" key="10">
    <source>
        <dbReference type="Pfam" id="PF03946"/>
    </source>
</evidence>
<reference evidence="11 12" key="1">
    <citation type="submission" date="2016-10" db="EMBL/GenBank/DDBJ databases">
        <authorList>
            <person name="Varghese N."/>
        </authorList>
    </citation>
    <scope>NUCLEOTIDE SEQUENCE [LARGE SCALE GENOMIC DNA]</scope>
    <source>
        <strain evidence="11 12">KB11</strain>
    </source>
</reference>
<dbReference type="RefSeq" id="WP_004032376.1">
    <property type="nucleotide sequence ID" value="NZ_AP025586.1"/>
</dbReference>
<feature type="compositionally biased region" description="Basic and acidic residues" evidence="8">
    <location>
        <begin position="138"/>
        <end position="160"/>
    </location>
</feature>
<evidence type="ECO:0000313" key="12">
    <source>
        <dbReference type="Proteomes" id="UP000232133"/>
    </source>
</evidence>
<proteinExistence type="inferred from homology"/>
<dbReference type="InterPro" id="IPR020785">
    <property type="entry name" value="Ribosomal_uL11_CS"/>
</dbReference>
<feature type="domain" description="Large ribosomal subunit protein uL11 N-terminal" evidence="10">
    <location>
        <begin position="6"/>
        <end position="62"/>
    </location>
</feature>
<dbReference type="InterPro" id="IPR020783">
    <property type="entry name" value="Ribosomal_uL11_C"/>
</dbReference>
<gene>
    <name evidence="6" type="primary">rpl11</name>
    <name evidence="11" type="ORF">BK798_00940</name>
</gene>
<evidence type="ECO:0000313" key="11">
    <source>
        <dbReference type="EMBL" id="ATZ59078.1"/>
    </source>
</evidence>
<dbReference type="Pfam" id="PF00298">
    <property type="entry name" value="Ribosomal_L11"/>
    <property type="match status" value="1"/>
</dbReference>
<dbReference type="GO" id="GO:0003735">
    <property type="term" value="F:structural constituent of ribosome"/>
    <property type="evidence" value="ECO:0007669"/>
    <property type="project" value="InterPro"/>
</dbReference>
<dbReference type="SMART" id="SM00649">
    <property type="entry name" value="RL11"/>
    <property type="match status" value="1"/>
</dbReference>
<evidence type="ECO:0000256" key="6">
    <source>
        <dbReference type="HAMAP-Rule" id="MF_00736"/>
    </source>
</evidence>
<evidence type="ECO:0000256" key="8">
    <source>
        <dbReference type="SAM" id="MobiDB-lite"/>
    </source>
</evidence>